<dbReference type="GO" id="GO:0000981">
    <property type="term" value="F:DNA-binding transcription factor activity, RNA polymerase II-specific"/>
    <property type="evidence" value="ECO:0007669"/>
    <property type="project" value="InterPro"/>
</dbReference>
<dbReference type="InterPro" id="IPR036879">
    <property type="entry name" value="TF_MADSbox_sf"/>
</dbReference>
<evidence type="ECO:0000256" key="3">
    <source>
        <dbReference type="ARBA" id="ARBA00023125"/>
    </source>
</evidence>
<dbReference type="GO" id="GO:0005634">
    <property type="term" value="C:nucleus"/>
    <property type="evidence" value="ECO:0007669"/>
    <property type="project" value="UniProtKB-SubCell"/>
</dbReference>
<feature type="domain" description="MADS-box" evidence="7">
    <location>
        <begin position="1"/>
        <end position="54"/>
    </location>
</feature>
<dbReference type="FunFam" id="3.40.1810.10:FF:000024">
    <property type="entry name" value="Agamous-like MADS-box protein AGL80"/>
    <property type="match status" value="1"/>
</dbReference>
<feature type="coiled-coil region" evidence="6">
    <location>
        <begin position="89"/>
        <end position="116"/>
    </location>
</feature>
<accession>S8BVC9</accession>
<evidence type="ECO:0000256" key="2">
    <source>
        <dbReference type="ARBA" id="ARBA00023015"/>
    </source>
</evidence>
<proteinExistence type="predicted"/>
<dbReference type="EMBL" id="AUSU01009120">
    <property type="protein sequence ID" value="EPS58540.1"/>
    <property type="molecule type" value="Genomic_DNA"/>
</dbReference>
<keyword evidence="2" id="KW-0805">Transcription regulation</keyword>
<dbReference type="SMART" id="SM00432">
    <property type="entry name" value="MADS"/>
    <property type="match status" value="1"/>
</dbReference>
<evidence type="ECO:0000259" key="7">
    <source>
        <dbReference type="PROSITE" id="PS50066"/>
    </source>
</evidence>
<name>S8BVC9_9LAMI</name>
<comment type="subcellular location">
    <subcellularLocation>
        <location evidence="1">Nucleus</location>
    </subcellularLocation>
</comment>
<sequence length="159" mass="18567">MTRKKVTLAFITNESERKASYKKRKKGLIKKVSEISVLCDVDACAIIYGPYNGLDSPEVWPSPEKATAVVERFRRLSEMEQGKKMLNQDSFTRQRIRKLEENLRRVRKENKRAELEIFMFRFMAGIVGFEGFDVADAAEMGWVVKQLLREVNFRIQDLK</sequence>
<dbReference type="InterPro" id="IPR002100">
    <property type="entry name" value="TF_MADSbox"/>
</dbReference>
<dbReference type="CDD" id="cd00266">
    <property type="entry name" value="MADS_SRF_like"/>
    <property type="match status" value="1"/>
</dbReference>
<keyword evidence="9" id="KW-1185">Reference proteome</keyword>
<dbReference type="PANTHER" id="PTHR11945">
    <property type="entry name" value="MADS BOX PROTEIN"/>
    <property type="match status" value="1"/>
</dbReference>
<dbReference type="SUPFAM" id="SSF55455">
    <property type="entry name" value="SRF-like"/>
    <property type="match status" value="1"/>
</dbReference>
<dbReference type="OrthoDB" id="901967at2759"/>
<evidence type="ECO:0000256" key="5">
    <source>
        <dbReference type="ARBA" id="ARBA00023242"/>
    </source>
</evidence>
<dbReference type="Gene3D" id="3.40.1810.10">
    <property type="entry name" value="Transcription factor, MADS-box"/>
    <property type="match status" value="1"/>
</dbReference>
<keyword evidence="5" id="KW-0539">Nucleus</keyword>
<keyword evidence="4" id="KW-0804">Transcription</keyword>
<dbReference type="PRINTS" id="PR00404">
    <property type="entry name" value="MADSDOMAIN"/>
</dbReference>
<evidence type="ECO:0000256" key="1">
    <source>
        <dbReference type="ARBA" id="ARBA00004123"/>
    </source>
</evidence>
<dbReference type="InterPro" id="IPR033897">
    <property type="entry name" value="SRF-like_MADS-box"/>
</dbReference>
<dbReference type="PANTHER" id="PTHR11945:SF387">
    <property type="entry name" value="AGAMOUS-LIKE MADS-BOX PROTEIN AGL80"/>
    <property type="match status" value="1"/>
</dbReference>
<feature type="non-terminal residue" evidence="8">
    <location>
        <position position="159"/>
    </location>
</feature>
<evidence type="ECO:0000256" key="6">
    <source>
        <dbReference type="SAM" id="Coils"/>
    </source>
</evidence>
<keyword evidence="3" id="KW-0238">DNA-binding</keyword>
<comment type="caution">
    <text evidence="8">The sequence shown here is derived from an EMBL/GenBank/DDBJ whole genome shotgun (WGS) entry which is preliminary data.</text>
</comment>
<dbReference type="Pfam" id="PF00319">
    <property type="entry name" value="SRF-TF"/>
    <property type="match status" value="1"/>
</dbReference>
<gene>
    <name evidence="8" type="ORF">M569_16273</name>
</gene>
<dbReference type="AlphaFoldDB" id="S8BVC9"/>
<organism evidence="8 9">
    <name type="scientific">Genlisea aurea</name>
    <dbReference type="NCBI Taxonomy" id="192259"/>
    <lineage>
        <taxon>Eukaryota</taxon>
        <taxon>Viridiplantae</taxon>
        <taxon>Streptophyta</taxon>
        <taxon>Embryophyta</taxon>
        <taxon>Tracheophyta</taxon>
        <taxon>Spermatophyta</taxon>
        <taxon>Magnoliopsida</taxon>
        <taxon>eudicotyledons</taxon>
        <taxon>Gunneridae</taxon>
        <taxon>Pentapetalae</taxon>
        <taxon>asterids</taxon>
        <taxon>lamiids</taxon>
        <taxon>Lamiales</taxon>
        <taxon>Lentibulariaceae</taxon>
        <taxon>Genlisea</taxon>
    </lineage>
</organism>
<dbReference type="GO" id="GO:0045944">
    <property type="term" value="P:positive regulation of transcription by RNA polymerase II"/>
    <property type="evidence" value="ECO:0007669"/>
    <property type="project" value="InterPro"/>
</dbReference>
<dbReference type="Proteomes" id="UP000015453">
    <property type="component" value="Unassembled WGS sequence"/>
</dbReference>
<protein>
    <recommendedName>
        <fullName evidence="7">MADS-box domain-containing protein</fullName>
    </recommendedName>
</protein>
<evidence type="ECO:0000313" key="9">
    <source>
        <dbReference type="Proteomes" id="UP000015453"/>
    </source>
</evidence>
<dbReference type="GO" id="GO:0046983">
    <property type="term" value="F:protein dimerization activity"/>
    <property type="evidence" value="ECO:0007669"/>
    <property type="project" value="InterPro"/>
</dbReference>
<evidence type="ECO:0000256" key="4">
    <source>
        <dbReference type="ARBA" id="ARBA00023163"/>
    </source>
</evidence>
<keyword evidence="6" id="KW-0175">Coiled coil</keyword>
<dbReference type="GO" id="GO:0000978">
    <property type="term" value="F:RNA polymerase II cis-regulatory region sequence-specific DNA binding"/>
    <property type="evidence" value="ECO:0007669"/>
    <property type="project" value="TreeGrafter"/>
</dbReference>
<dbReference type="PROSITE" id="PS50066">
    <property type="entry name" value="MADS_BOX_2"/>
    <property type="match status" value="1"/>
</dbReference>
<evidence type="ECO:0000313" key="8">
    <source>
        <dbReference type="EMBL" id="EPS58540.1"/>
    </source>
</evidence>
<reference evidence="8 9" key="1">
    <citation type="journal article" date="2013" name="BMC Genomics">
        <title>The miniature genome of a carnivorous plant Genlisea aurea contains a low number of genes and short non-coding sequences.</title>
        <authorList>
            <person name="Leushkin E.V."/>
            <person name="Sutormin R.A."/>
            <person name="Nabieva E.R."/>
            <person name="Penin A.A."/>
            <person name="Kondrashov A.S."/>
            <person name="Logacheva M.D."/>
        </authorList>
    </citation>
    <scope>NUCLEOTIDE SEQUENCE [LARGE SCALE GENOMIC DNA]</scope>
</reference>